<feature type="domain" description="ABC transporter" evidence="10">
    <location>
        <begin position="5"/>
        <end position="241"/>
    </location>
</feature>
<dbReference type="GO" id="GO:0006826">
    <property type="term" value="P:iron ion transport"/>
    <property type="evidence" value="ECO:0007669"/>
    <property type="project" value="UniProtKB-KW"/>
</dbReference>
<evidence type="ECO:0000256" key="6">
    <source>
        <dbReference type="ARBA" id="ARBA00022840"/>
    </source>
</evidence>
<evidence type="ECO:0000256" key="8">
    <source>
        <dbReference type="ARBA" id="ARBA00023065"/>
    </source>
</evidence>
<dbReference type="PANTHER" id="PTHR42771">
    <property type="entry name" value="IRON(3+)-HYDROXAMATE IMPORT ATP-BINDING PROTEIN FHUC"/>
    <property type="match status" value="1"/>
</dbReference>
<keyword evidence="7" id="KW-0408">Iron</keyword>
<keyword evidence="3" id="KW-1003">Cell membrane</keyword>
<comment type="subcellular location">
    <subcellularLocation>
        <location evidence="1">Cell membrane</location>
        <topology evidence="1">Peripheral membrane protein</topology>
    </subcellularLocation>
</comment>
<reference evidence="11 12" key="1">
    <citation type="submission" date="2019-06" db="EMBL/GenBank/DDBJ databases">
        <authorList>
            <person name="Li J."/>
        </authorList>
    </citation>
    <scope>NUCLEOTIDE SEQUENCE [LARGE SCALE GENOMIC DNA]</scope>
    <source>
        <strain evidence="11 12">LMG 28165</strain>
    </source>
</reference>
<evidence type="ECO:0000256" key="1">
    <source>
        <dbReference type="ARBA" id="ARBA00004202"/>
    </source>
</evidence>
<evidence type="ECO:0000256" key="7">
    <source>
        <dbReference type="ARBA" id="ARBA00023004"/>
    </source>
</evidence>
<evidence type="ECO:0000256" key="9">
    <source>
        <dbReference type="ARBA" id="ARBA00023136"/>
    </source>
</evidence>
<dbReference type="EMBL" id="VDHJ01000005">
    <property type="protein sequence ID" value="TNL98469.1"/>
    <property type="molecule type" value="Genomic_DNA"/>
</dbReference>
<dbReference type="PROSITE" id="PS50893">
    <property type="entry name" value="ABC_TRANSPORTER_2"/>
    <property type="match status" value="1"/>
</dbReference>
<proteinExistence type="predicted"/>
<keyword evidence="4" id="KW-0410">Iron transport</keyword>
<evidence type="ECO:0000313" key="11">
    <source>
        <dbReference type="EMBL" id="TNL98469.1"/>
    </source>
</evidence>
<keyword evidence="5" id="KW-0547">Nucleotide-binding</keyword>
<gene>
    <name evidence="11" type="ORF">FHE74_04520</name>
</gene>
<dbReference type="InterPro" id="IPR003439">
    <property type="entry name" value="ABC_transporter-like_ATP-bd"/>
</dbReference>
<dbReference type="InterPro" id="IPR003593">
    <property type="entry name" value="AAA+_ATPase"/>
</dbReference>
<dbReference type="InterPro" id="IPR027417">
    <property type="entry name" value="P-loop_NTPase"/>
</dbReference>
<keyword evidence="6 11" id="KW-0067">ATP-binding</keyword>
<evidence type="ECO:0000259" key="10">
    <source>
        <dbReference type="PROSITE" id="PS50893"/>
    </source>
</evidence>
<evidence type="ECO:0000313" key="12">
    <source>
        <dbReference type="Proteomes" id="UP000312032"/>
    </source>
</evidence>
<dbReference type="InterPro" id="IPR051535">
    <property type="entry name" value="Siderophore_ABC-ATPase"/>
</dbReference>
<protein>
    <submittedName>
        <fullName evidence="11">ABC transporter ATP-binding protein</fullName>
    </submittedName>
</protein>
<dbReference type="PANTHER" id="PTHR42771:SF2">
    <property type="entry name" value="IRON(3+)-HYDROXAMATE IMPORT ATP-BINDING PROTEIN FHUC"/>
    <property type="match status" value="1"/>
</dbReference>
<evidence type="ECO:0000256" key="3">
    <source>
        <dbReference type="ARBA" id="ARBA00022475"/>
    </source>
</evidence>
<dbReference type="RefSeq" id="WP_139465314.1">
    <property type="nucleotide sequence ID" value="NZ_VDHJ01000005.1"/>
</dbReference>
<name>A0A5C4U463_9CORY</name>
<organism evidence="11 12">
    <name type="scientific">Corynebacterium tapiri</name>
    <dbReference type="NCBI Taxonomy" id="1448266"/>
    <lineage>
        <taxon>Bacteria</taxon>
        <taxon>Bacillati</taxon>
        <taxon>Actinomycetota</taxon>
        <taxon>Actinomycetes</taxon>
        <taxon>Mycobacteriales</taxon>
        <taxon>Corynebacteriaceae</taxon>
        <taxon>Corynebacterium</taxon>
    </lineage>
</organism>
<keyword evidence="2" id="KW-0813">Transport</keyword>
<dbReference type="SUPFAM" id="SSF52540">
    <property type="entry name" value="P-loop containing nucleoside triphosphate hydrolases"/>
    <property type="match status" value="1"/>
</dbReference>
<dbReference type="GO" id="GO:0005524">
    <property type="term" value="F:ATP binding"/>
    <property type="evidence" value="ECO:0007669"/>
    <property type="project" value="UniProtKB-KW"/>
</dbReference>
<dbReference type="AlphaFoldDB" id="A0A5C4U463"/>
<dbReference type="InterPro" id="IPR017871">
    <property type="entry name" value="ABC_transporter-like_CS"/>
</dbReference>
<keyword evidence="12" id="KW-1185">Reference proteome</keyword>
<dbReference type="PROSITE" id="PS00211">
    <property type="entry name" value="ABC_TRANSPORTER_1"/>
    <property type="match status" value="1"/>
</dbReference>
<dbReference type="Gene3D" id="3.40.50.300">
    <property type="entry name" value="P-loop containing nucleotide triphosphate hydrolases"/>
    <property type="match status" value="1"/>
</dbReference>
<dbReference type="Proteomes" id="UP000312032">
    <property type="component" value="Unassembled WGS sequence"/>
</dbReference>
<sequence>MTHQLTTTDLTVGYDDTTVINNLSTSLVDGAVTSIIGPNGCGKSTLLHTVARILRPRSGAALLDARDVRDYPSAQLARILGLMPQTPIAPAGITVKDLVGRGRAPYQGLFGRFSEQDHAAVRDAMEATDVAGLAERHVDELSGGQRQRVWIAMALAQQTDIILLDEPTTFLDVTTQLDILELMQRLNRERGVTVVMVLHDMNLAARFSDYLLAMRSGEVISTGTPAEVLTPDTLRRVFDLEAQVIPDPTNGRPLVVPIARKGK</sequence>
<keyword evidence="9" id="KW-0472">Membrane</keyword>
<dbReference type="Pfam" id="PF00005">
    <property type="entry name" value="ABC_tran"/>
    <property type="match status" value="1"/>
</dbReference>
<evidence type="ECO:0000256" key="2">
    <source>
        <dbReference type="ARBA" id="ARBA00022448"/>
    </source>
</evidence>
<keyword evidence="8" id="KW-0406">Ion transport</keyword>
<accession>A0A5C4U463</accession>
<evidence type="ECO:0000256" key="5">
    <source>
        <dbReference type="ARBA" id="ARBA00022741"/>
    </source>
</evidence>
<dbReference type="OrthoDB" id="3579586at2"/>
<evidence type="ECO:0000256" key="4">
    <source>
        <dbReference type="ARBA" id="ARBA00022496"/>
    </source>
</evidence>
<dbReference type="GO" id="GO:0016887">
    <property type="term" value="F:ATP hydrolysis activity"/>
    <property type="evidence" value="ECO:0007669"/>
    <property type="project" value="InterPro"/>
</dbReference>
<dbReference type="FunFam" id="3.40.50.300:FF:000134">
    <property type="entry name" value="Iron-enterobactin ABC transporter ATP-binding protein"/>
    <property type="match status" value="1"/>
</dbReference>
<comment type="caution">
    <text evidence="11">The sequence shown here is derived from an EMBL/GenBank/DDBJ whole genome shotgun (WGS) entry which is preliminary data.</text>
</comment>
<dbReference type="GO" id="GO:0005886">
    <property type="term" value="C:plasma membrane"/>
    <property type="evidence" value="ECO:0007669"/>
    <property type="project" value="UniProtKB-SubCell"/>
</dbReference>
<dbReference type="CDD" id="cd03214">
    <property type="entry name" value="ABC_Iron-Siderophores_B12_Hemin"/>
    <property type="match status" value="1"/>
</dbReference>
<dbReference type="SMART" id="SM00382">
    <property type="entry name" value="AAA"/>
    <property type="match status" value="1"/>
</dbReference>